<dbReference type="RefSeq" id="WP_098460582.1">
    <property type="nucleotide sequence ID" value="NZ_PDJC01000001.1"/>
</dbReference>
<dbReference type="Proteomes" id="UP000226079">
    <property type="component" value="Unassembled WGS sequence"/>
</dbReference>
<sequence>MSQNNHHPSDADAQARDEDDESAMRTDIGEWQEGPSSQANPADPEPVAERMSAAEDSSSDQPGEAGTGAARTPEGEVVRETDFYPSGLPGPKNDHE</sequence>
<evidence type="ECO:0000313" key="2">
    <source>
        <dbReference type="EMBL" id="PFG17123.1"/>
    </source>
</evidence>
<gene>
    <name evidence="2" type="ORF">ATK74_1684</name>
</gene>
<proteinExistence type="predicted"/>
<organism evidence="2 3">
    <name type="scientific">Propionicimonas paludicola</name>
    <dbReference type="NCBI Taxonomy" id="185243"/>
    <lineage>
        <taxon>Bacteria</taxon>
        <taxon>Bacillati</taxon>
        <taxon>Actinomycetota</taxon>
        <taxon>Actinomycetes</taxon>
        <taxon>Propionibacteriales</taxon>
        <taxon>Nocardioidaceae</taxon>
        <taxon>Propionicimonas</taxon>
    </lineage>
</organism>
<accession>A0A2A9CRT3</accession>
<feature type="compositionally biased region" description="Basic and acidic residues" evidence="1">
    <location>
        <begin position="7"/>
        <end position="28"/>
    </location>
</feature>
<evidence type="ECO:0000256" key="1">
    <source>
        <dbReference type="SAM" id="MobiDB-lite"/>
    </source>
</evidence>
<keyword evidence="3" id="KW-1185">Reference proteome</keyword>
<name>A0A2A9CRT3_9ACTN</name>
<reference evidence="2 3" key="1">
    <citation type="submission" date="2017-10" db="EMBL/GenBank/DDBJ databases">
        <title>Sequencing the genomes of 1000 actinobacteria strains.</title>
        <authorList>
            <person name="Klenk H.-P."/>
        </authorList>
    </citation>
    <scope>NUCLEOTIDE SEQUENCE [LARGE SCALE GENOMIC DNA]</scope>
    <source>
        <strain evidence="2 3">DSM 15597</strain>
    </source>
</reference>
<comment type="caution">
    <text evidence="2">The sequence shown here is derived from an EMBL/GenBank/DDBJ whole genome shotgun (WGS) entry which is preliminary data.</text>
</comment>
<feature type="compositionally biased region" description="Basic and acidic residues" evidence="1">
    <location>
        <begin position="73"/>
        <end position="82"/>
    </location>
</feature>
<feature type="region of interest" description="Disordered" evidence="1">
    <location>
        <begin position="1"/>
        <end position="96"/>
    </location>
</feature>
<dbReference type="AlphaFoldDB" id="A0A2A9CRT3"/>
<protein>
    <submittedName>
        <fullName evidence="2">Uncharacterized protein</fullName>
    </submittedName>
</protein>
<evidence type="ECO:0000313" key="3">
    <source>
        <dbReference type="Proteomes" id="UP000226079"/>
    </source>
</evidence>
<dbReference type="EMBL" id="PDJC01000001">
    <property type="protein sequence ID" value="PFG17123.1"/>
    <property type="molecule type" value="Genomic_DNA"/>
</dbReference>